<reference evidence="3" key="1">
    <citation type="submission" date="2022-12" db="EMBL/GenBank/DDBJ databases">
        <authorList>
            <person name="Petersen C."/>
        </authorList>
    </citation>
    <scope>NUCLEOTIDE SEQUENCE</scope>
    <source>
        <strain evidence="3">IBT 29677</strain>
    </source>
</reference>
<gene>
    <name evidence="3" type="ORF">N7509_003696</name>
</gene>
<organism evidence="3 4">
    <name type="scientific">Penicillium cosmopolitanum</name>
    <dbReference type="NCBI Taxonomy" id="1131564"/>
    <lineage>
        <taxon>Eukaryota</taxon>
        <taxon>Fungi</taxon>
        <taxon>Dikarya</taxon>
        <taxon>Ascomycota</taxon>
        <taxon>Pezizomycotina</taxon>
        <taxon>Eurotiomycetes</taxon>
        <taxon>Eurotiomycetidae</taxon>
        <taxon>Eurotiales</taxon>
        <taxon>Aspergillaceae</taxon>
        <taxon>Penicillium</taxon>
    </lineage>
</organism>
<dbReference type="RefSeq" id="XP_056491067.1">
    <property type="nucleotide sequence ID" value="XM_056628333.1"/>
</dbReference>
<dbReference type="AlphaFoldDB" id="A0A9X0BBL9"/>
<sequence>MALRNIVLAGVSGNLGPAILTAISSSPSFAVTVFTRSGSSPTVPSGVKTVEVNYDSIDDLTAKLWGQDAIPLRKRISSTQPSLRGFHASSPLTSGGDLDNPINRAAPTFAAKVEAQELLNSLATEGKITYTVVYTGWFLDWGFRVGFPVDPRNKTATLHDGGERLYTTTTLGGVGKVVVGVLNHPEETKNRVVRVGEAVTTIKELLALSQELVGGEGWTITKPDTAEEAEKAVVKIKQGVFTLDTLMPFVYRAAWGKDTGGHFTTTDNELLGLEVLDKAGLKKLIQDIVGGK</sequence>
<evidence type="ECO:0000313" key="3">
    <source>
        <dbReference type="EMBL" id="KAJ5403825.1"/>
    </source>
</evidence>
<dbReference type="OrthoDB" id="9974981at2759"/>
<reference evidence="3" key="2">
    <citation type="journal article" date="2023" name="IMA Fungus">
        <title>Comparative genomic study of the Penicillium genus elucidates a diverse pangenome and 15 lateral gene transfer events.</title>
        <authorList>
            <person name="Petersen C."/>
            <person name="Sorensen T."/>
            <person name="Nielsen M.R."/>
            <person name="Sondergaard T.E."/>
            <person name="Sorensen J.L."/>
            <person name="Fitzpatrick D.A."/>
            <person name="Frisvad J.C."/>
            <person name="Nielsen K.L."/>
        </authorList>
    </citation>
    <scope>NUCLEOTIDE SEQUENCE</scope>
    <source>
        <strain evidence="3">IBT 29677</strain>
    </source>
</reference>
<evidence type="ECO:0000256" key="1">
    <source>
        <dbReference type="ARBA" id="ARBA00022857"/>
    </source>
</evidence>
<evidence type="ECO:0000313" key="4">
    <source>
        <dbReference type="Proteomes" id="UP001147747"/>
    </source>
</evidence>
<dbReference type="EMBL" id="JAPZBU010000005">
    <property type="protein sequence ID" value="KAJ5403825.1"/>
    <property type="molecule type" value="Genomic_DNA"/>
</dbReference>
<name>A0A9X0BBL9_9EURO</name>
<evidence type="ECO:0000256" key="2">
    <source>
        <dbReference type="ARBA" id="ARBA00023002"/>
    </source>
</evidence>
<dbReference type="InterPro" id="IPR051609">
    <property type="entry name" value="NmrA/Isoflavone_reductase-like"/>
</dbReference>
<dbReference type="GO" id="GO:0016491">
    <property type="term" value="F:oxidoreductase activity"/>
    <property type="evidence" value="ECO:0007669"/>
    <property type="project" value="UniProtKB-KW"/>
</dbReference>
<dbReference type="Proteomes" id="UP001147747">
    <property type="component" value="Unassembled WGS sequence"/>
</dbReference>
<comment type="caution">
    <text evidence="3">The sequence shown here is derived from an EMBL/GenBank/DDBJ whole genome shotgun (WGS) entry which is preliminary data.</text>
</comment>
<protein>
    <recommendedName>
        <fullName evidence="5">NmrA-like domain-containing protein</fullName>
    </recommendedName>
</protein>
<evidence type="ECO:0008006" key="5">
    <source>
        <dbReference type="Google" id="ProtNLM"/>
    </source>
</evidence>
<dbReference type="PANTHER" id="PTHR47706:SF1">
    <property type="entry name" value="CIPA-LIKE, PUTATIVE (AFU_ORTHOLOGUE AFUA_1G12460)-RELATED"/>
    <property type="match status" value="1"/>
</dbReference>
<dbReference type="PANTHER" id="PTHR47706">
    <property type="entry name" value="NMRA-LIKE FAMILY PROTEIN"/>
    <property type="match status" value="1"/>
</dbReference>
<proteinExistence type="predicted"/>
<dbReference type="SUPFAM" id="SSF51735">
    <property type="entry name" value="NAD(P)-binding Rossmann-fold domains"/>
    <property type="match status" value="1"/>
</dbReference>
<keyword evidence="2" id="KW-0560">Oxidoreductase</keyword>
<dbReference type="GeneID" id="81367313"/>
<dbReference type="Gene3D" id="3.40.50.720">
    <property type="entry name" value="NAD(P)-binding Rossmann-like Domain"/>
    <property type="match status" value="2"/>
</dbReference>
<keyword evidence="4" id="KW-1185">Reference proteome</keyword>
<accession>A0A9X0BBL9</accession>
<dbReference type="InterPro" id="IPR036291">
    <property type="entry name" value="NAD(P)-bd_dom_sf"/>
</dbReference>
<keyword evidence="1" id="KW-0521">NADP</keyword>
<dbReference type="Gene3D" id="3.90.25.10">
    <property type="entry name" value="UDP-galactose 4-epimerase, domain 1"/>
    <property type="match status" value="1"/>
</dbReference>